<proteinExistence type="predicted"/>
<dbReference type="Pfam" id="PF19729">
    <property type="entry name" value="LRR_FBXL18"/>
    <property type="match status" value="3"/>
</dbReference>
<dbReference type="CDD" id="cd09917">
    <property type="entry name" value="F-box_SF"/>
    <property type="match status" value="1"/>
</dbReference>
<dbReference type="InterPro" id="IPR001810">
    <property type="entry name" value="F-box_dom"/>
</dbReference>
<keyword evidence="4" id="KW-1185">Reference proteome</keyword>
<dbReference type="Pfam" id="PF00646">
    <property type="entry name" value="F-box"/>
    <property type="match status" value="1"/>
</dbReference>
<organism evidence="3 4">
    <name type="scientific">Lymnaea stagnalis</name>
    <name type="common">Great pond snail</name>
    <name type="synonym">Helix stagnalis</name>
    <dbReference type="NCBI Taxonomy" id="6523"/>
    <lineage>
        <taxon>Eukaryota</taxon>
        <taxon>Metazoa</taxon>
        <taxon>Spiralia</taxon>
        <taxon>Lophotrochozoa</taxon>
        <taxon>Mollusca</taxon>
        <taxon>Gastropoda</taxon>
        <taxon>Heterobranchia</taxon>
        <taxon>Euthyneura</taxon>
        <taxon>Panpulmonata</taxon>
        <taxon>Hygrophila</taxon>
        <taxon>Lymnaeoidea</taxon>
        <taxon>Lymnaeidae</taxon>
        <taxon>Lymnaea</taxon>
    </lineage>
</organism>
<name>A0AAV2I0X1_LYMST</name>
<gene>
    <name evidence="3" type="ORF">GSLYS_00013388001</name>
</gene>
<protein>
    <recommendedName>
        <fullName evidence="2">F-box domain-containing protein</fullName>
    </recommendedName>
</protein>
<dbReference type="GO" id="GO:0019005">
    <property type="term" value="C:SCF ubiquitin ligase complex"/>
    <property type="evidence" value="ECO:0007669"/>
    <property type="project" value="TreeGrafter"/>
</dbReference>
<accession>A0AAV2I0X1</accession>
<dbReference type="EMBL" id="CAXITT010000349">
    <property type="protein sequence ID" value="CAL1539655.1"/>
    <property type="molecule type" value="Genomic_DNA"/>
</dbReference>
<evidence type="ECO:0000313" key="3">
    <source>
        <dbReference type="EMBL" id="CAL1539655.1"/>
    </source>
</evidence>
<dbReference type="SUPFAM" id="SSF81383">
    <property type="entry name" value="F-box domain"/>
    <property type="match status" value="1"/>
</dbReference>
<feature type="domain" description="F-box" evidence="2">
    <location>
        <begin position="13"/>
        <end position="59"/>
    </location>
</feature>
<dbReference type="SUPFAM" id="SSF52047">
    <property type="entry name" value="RNI-like"/>
    <property type="match status" value="1"/>
</dbReference>
<reference evidence="3 4" key="1">
    <citation type="submission" date="2024-04" db="EMBL/GenBank/DDBJ databases">
        <authorList>
            <consortium name="Genoscope - CEA"/>
            <person name="William W."/>
        </authorList>
    </citation>
    <scope>NUCLEOTIDE SEQUENCE [LARGE SCALE GENOMIC DNA]</scope>
</reference>
<dbReference type="InterPro" id="IPR045627">
    <property type="entry name" value="FBXL18_LRR"/>
</dbReference>
<dbReference type="GO" id="GO:0031146">
    <property type="term" value="P:SCF-dependent proteasomal ubiquitin-dependent protein catabolic process"/>
    <property type="evidence" value="ECO:0007669"/>
    <property type="project" value="InterPro"/>
</dbReference>
<comment type="caution">
    <text evidence="3">The sequence shown here is derived from an EMBL/GenBank/DDBJ whole genome shotgun (WGS) entry which is preliminary data.</text>
</comment>
<dbReference type="Gene3D" id="3.80.10.10">
    <property type="entry name" value="Ribonuclease Inhibitor"/>
    <property type="match status" value="3"/>
</dbReference>
<dbReference type="PANTHER" id="PTHR13318">
    <property type="entry name" value="PARTNER OF PAIRED, ISOFORM B-RELATED"/>
    <property type="match status" value="1"/>
</dbReference>
<dbReference type="InterPro" id="IPR032675">
    <property type="entry name" value="LRR_dom_sf"/>
</dbReference>
<evidence type="ECO:0000313" key="4">
    <source>
        <dbReference type="Proteomes" id="UP001497497"/>
    </source>
</evidence>
<dbReference type="PANTHER" id="PTHR13318:SF247">
    <property type="entry name" value="GH16156P"/>
    <property type="match status" value="1"/>
</dbReference>
<dbReference type="PROSITE" id="PS50181">
    <property type="entry name" value="FBOX"/>
    <property type="match status" value="1"/>
</dbReference>
<sequence length="755" mass="84564">MATVDTDKDAKEDSGFDLLSDDVILFILKNLSLRDLFNLRQVNKRFAAICKDKSFFRHLQFARNYWLTTEKFHYYIKPIVDKIETLNLNSCYWLKSAGVDLISKCINVSALHLMQVRVSVKNLCSIMSCLPNLTNLSFSIGDIRDLHLELSSSTGAQECLARLVSLSLHFRHQSVYSNRPVINFCSGPTLFEYCRNLEEFHVYGFPSNARGIPKYIFQPQILKAENLKNVKVMTLNDAMDPAARMFFFGTLLAVCKLSVKFRTLLQPVGNVDQLWSMDGYATCLQNMEELVHFDPSRTTFRIPSEVLHFETAHNLQYLNLSDNAAVTSETLHLLADTCPKLTSLNLQNCNYILLGPLKQNSEQKRTYNDISGLQALLLACVELQSLNISGIHVHTQDLTTTPYSSLAALLALNHSWRSLSMSPCCLSVERSSKSNKRTFSIVPEGYLVKRRRIGAGAACNQSFALFPDANSPSTSQEDPSTSSSSPPSSSPSSSSPSTTLEEPVFVSELEKLVRSCPTMENFELNCSGFRSAFNKYFGVNPNTCTSSPCMFSLTVGDQELMCIGRWRFLKSLQLTSIPGVNQGHCLLAIAKGCVSLEQLSIASLGQIAHCLYRGGLLAAFPFFSQLKDFRLEHPYMKIDEMMLSAMAKCKTLERVCVIAKNGTMDTEGVKDFFEKVPGLINFQLYTGRSLSVCRGLQAYLISRYKKTRPAISVCIHPLLSGGLQEAIAQLPDQHIDEMTLLKSRVSIWPQNWNIY</sequence>
<dbReference type="SMART" id="SM00256">
    <property type="entry name" value="FBOX"/>
    <property type="match status" value="1"/>
</dbReference>
<dbReference type="AlphaFoldDB" id="A0AAV2I0X1"/>
<feature type="region of interest" description="Disordered" evidence="1">
    <location>
        <begin position="469"/>
        <end position="500"/>
    </location>
</feature>
<evidence type="ECO:0000256" key="1">
    <source>
        <dbReference type="SAM" id="MobiDB-lite"/>
    </source>
</evidence>
<evidence type="ECO:0000259" key="2">
    <source>
        <dbReference type="PROSITE" id="PS50181"/>
    </source>
</evidence>
<dbReference type="Proteomes" id="UP001497497">
    <property type="component" value="Unassembled WGS sequence"/>
</dbReference>
<feature type="compositionally biased region" description="Low complexity" evidence="1">
    <location>
        <begin position="471"/>
        <end position="499"/>
    </location>
</feature>
<dbReference type="InterPro" id="IPR036047">
    <property type="entry name" value="F-box-like_dom_sf"/>
</dbReference>